<dbReference type="PANTHER" id="PTHR48081">
    <property type="entry name" value="AB HYDROLASE SUPERFAMILY PROTEIN C4A8.06C"/>
    <property type="match status" value="1"/>
</dbReference>
<keyword evidence="4" id="KW-1185">Reference proteome</keyword>
<sequence length="364" mass="40917">MDFQTRFPTLDREVADVLFTWPPPPETTPTIEEMRAATDFYSERMKEVYKQDMPSDSEYRVEDRMIAVEGGEILVRCLIPTPISGELTRSYPLMVWYHGGGYYLGSIQTDDYFLRKICVNHRIVILNVEYRLAPEFPFPIGLNDAYDSLKWSIENGSSFNISLNQGFLVGGCSAGANYAASVVIRARDDPFFTERQVTGQFLQMPQVLHPDAIIPMEYKTQLLSMSENANAPLLTREDINRSLTTLNVDPNDTRFSVLLAPDHKCLPAVYFQISGADPLRDEGLLYEKILKAAGVPTKLDQYPGFPHAGHYALSSVALAKKLYKDFELGVDWLLKTPKKTSSSVLLSSDRADGRAIKDSSFEGN</sequence>
<dbReference type="InterPro" id="IPR029058">
    <property type="entry name" value="AB_hydrolase_fold"/>
</dbReference>
<proteinExistence type="predicted"/>
<dbReference type="EMBL" id="JASBNA010000036">
    <property type="protein sequence ID" value="KAK7682270.1"/>
    <property type="molecule type" value="Genomic_DNA"/>
</dbReference>
<dbReference type="AlphaFoldDB" id="A0AAW0FZV1"/>
<keyword evidence="1" id="KW-0378">Hydrolase</keyword>
<evidence type="ECO:0000256" key="1">
    <source>
        <dbReference type="ARBA" id="ARBA00022801"/>
    </source>
</evidence>
<dbReference type="Pfam" id="PF07859">
    <property type="entry name" value="Abhydrolase_3"/>
    <property type="match status" value="1"/>
</dbReference>
<dbReference type="Gene3D" id="3.40.50.1820">
    <property type="entry name" value="alpha/beta hydrolase"/>
    <property type="match status" value="1"/>
</dbReference>
<dbReference type="InterPro" id="IPR050300">
    <property type="entry name" value="GDXG_lipolytic_enzyme"/>
</dbReference>
<accession>A0AAW0FZV1</accession>
<name>A0AAW0FZV1_9APHY</name>
<dbReference type="GO" id="GO:0016787">
    <property type="term" value="F:hydrolase activity"/>
    <property type="evidence" value="ECO:0007669"/>
    <property type="project" value="UniProtKB-KW"/>
</dbReference>
<protein>
    <recommendedName>
        <fullName evidence="2">Alpha/beta hydrolase fold-3 domain-containing protein</fullName>
    </recommendedName>
</protein>
<evidence type="ECO:0000313" key="4">
    <source>
        <dbReference type="Proteomes" id="UP001385951"/>
    </source>
</evidence>
<organism evidence="3 4">
    <name type="scientific">Cerrena zonata</name>
    <dbReference type="NCBI Taxonomy" id="2478898"/>
    <lineage>
        <taxon>Eukaryota</taxon>
        <taxon>Fungi</taxon>
        <taxon>Dikarya</taxon>
        <taxon>Basidiomycota</taxon>
        <taxon>Agaricomycotina</taxon>
        <taxon>Agaricomycetes</taxon>
        <taxon>Polyporales</taxon>
        <taxon>Cerrenaceae</taxon>
        <taxon>Cerrena</taxon>
    </lineage>
</organism>
<dbReference type="SUPFAM" id="SSF53474">
    <property type="entry name" value="alpha/beta-Hydrolases"/>
    <property type="match status" value="1"/>
</dbReference>
<comment type="caution">
    <text evidence="3">The sequence shown here is derived from an EMBL/GenBank/DDBJ whole genome shotgun (WGS) entry which is preliminary data.</text>
</comment>
<gene>
    <name evidence="3" type="ORF">QCA50_014473</name>
</gene>
<dbReference type="PANTHER" id="PTHR48081:SF8">
    <property type="entry name" value="ALPHA_BETA HYDROLASE FOLD-3 DOMAIN-CONTAINING PROTEIN-RELATED"/>
    <property type="match status" value="1"/>
</dbReference>
<evidence type="ECO:0000259" key="2">
    <source>
        <dbReference type="Pfam" id="PF07859"/>
    </source>
</evidence>
<reference evidence="3 4" key="1">
    <citation type="submission" date="2022-09" db="EMBL/GenBank/DDBJ databases">
        <authorList>
            <person name="Palmer J.M."/>
        </authorList>
    </citation>
    <scope>NUCLEOTIDE SEQUENCE [LARGE SCALE GENOMIC DNA]</scope>
    <source>
        <strain evidence="3 4">DSM 7382</strain>
    </source>
</reference>
<feature type="domain" description="Alpha/beta hydrolase fold-3" evidence="2">
    <location>
        <begin position="94"/>
        <end position="308"/>
    </location>
</feature>
<dbReference type="InterPro" id="IPR013094">
    <property type="entry name" value="AB_hydrolase_3"/>
</dbReference>
<dbReference type="Proteomes" id="UP001385951">
    <property type="component" value="Unassembled WGS sequence"/>
</dbReference>
<evidence type="ECO:0000313" key="3">
    <source>
        <dbReference type="EMBL" id="KAK7682270.1"/>
    </source>
</evidence>